<name>A0A073HZY1_9SPIT</name>
<comment type="caution">
    <text evidence="1">The sequence shown here is derived from an EMBL/GenBank/DDBJ whole genome shotgun (WGS) entry which is preliminary data.</text>
</comment>
<sequence length="77" mass="9017">MNLMDIKQSQSAGCSTMGRSYNRTQMYDQQQQKLQRGHQISTKRLFQISLIRPSSMMGQKSKCWKLRYALNKSADNR</sequence>
<organism evidence="1 2">
    <name type="scientific">Oxytricha trifallax</name>
    <dbReference type="NCBI Taxonomy" id="1172189"/>
    <lineage>
        <taxon>Eukaryota</taxon>
        <taxon>Sar</taxon>
        <taxon>Alveolata</taxon>
        <taxon>Ciliophora</taxon>
        <taxon>Intramacronucleata</taxon>
        <taxon>Spirotrichea</taxon>
        <taxon>Stichotrichia</taxon>
        <taxon>Sporadotrichida</taxon>
        <taxon>Oxytrichidae</taxon>
        <taxon>Oxytrichinae</taxon>
        <taxon>Oxytricha</taxon>
    </lineage>
</organism>
<accession>A0A073HZY1</accession>
<keyword evidence="2" id="KW-1185">Reference proteome</keyword>
<evidence type="ECO:0000313" key="1">
    <source>
        <dbReference type="EMBL" id="KEJ82791.1"/>
    </source>
</evidence>
<gene>
    <name evidence="1" type="ORF">OXYTRIMIC_521</name>
</gene>
<dbReference type="EMBL" id="ARYC01004257">
    <property type="protein sequence ID" value="KEJ82791.1"/>
    <property type="molecule type" value="Genomic_DNA"/>
</dbReference>
<dbReference type="Proteomes" id="UP000053232">
    <property type="component" value="Unassembled WGS sequence"/>
</dbReference>
<reference evidence="2" key="1">
    <citation type="journal article" date="2014" name="Cell">
        <title>The Architecture of a Scrambled Genome Reveals Massive Levels of Genomic Rearrangement during Development.</title>
        <authorList>
            <person name="Chen X."/>
            <person name="Bracht J.R."/>
            <person name="Goldman A.D."/>
            <person name="Dolzhenko E."/>
            <person name="Clay D.M."/>
            <person name="Swart E.C."/>
            <person name="Perlman D.H."/>
            <person name="Doak T.G."/>
            <person name="Stuart A."/>
            <person name="Amemiya C.T."/>
            <person name="Sebra R.P."/>
            <person name="Landweber L.F."/>
        </authorList>
    </citation>
    <scope>NUCLEOTIDE SEQUENCE [LARGE SCALE GENOMIC DNA]</scope>
    <source>
        <strain evidence="2">JRB310</strain>
    </source>
</reference>
<protein>
    <submittedName>
        <fullName evidence="1">Uncharacterized protein</fullName>
    </submittedName>
</protein>
<proteinExistence type="predicted"/>
<evidence type="ECO:0000313" key="2">
    <source>
        <dbReference type="Proteomes" id="UP000053232"/>
    </source>
</evidence>
<dbReference type="AlphaFoldDB" id="A0A073HZY1"/>